<evidence type="ECO:0000313" key="3">
    <source>
        <dbReference type="Proteomes" id="UP000196531"/>
    </source>
</evidence>
<protein>
    <recommendedName>
        <fullName evidence="1">NAD-dependent epimerase/dehydratase domain-containing protein</fullName>
    </recommendedName>
</protein>
<dbReference type="InterPro" id="IPR036291">
    <property type="entry name" value="NAD(P)-bd_dom_sf"/>
</dbReference>
<evidence type="ECO:0000259" key="1">
    <source>
        <dbReference type="Pfam" id="PF01370"/>
    </source>
</evidence>
<sequence>MKVLVTGATGFVGSHLCDLLEASGHEVFCLIRSIDKAKQFNVPGTYLLGSLSHNKKNSWVDLLPSDLDAVVHTAGIVHSMETENFYKVNTDCSVQLLSDLKEKYNSLNFVFISSLAAAGPVNKGESRSETSGDSPVSIYGKSKKLAEDKIKEQTPANWNLNIIRPPMVIGPRDPAVLDVFKMISNGLVVTAGMNGHKNEYSFVCVYDLIETIKNSLTNSTESSETYFSSFPKVITLDELYENIKSSMNRKSLINIKIPALFIKMIAKLLGVLSKFIKLDIRLTPDKVHELLPSAWVCDSSKSQRDLSMTYNWDLDRTVKATLTDYRNRDWL</sequence>
<dbReference type="Proteomes" id="UP000196531">
    <property type="component" value="Unassembled WGS sequence"/>
</dbReference>
<dbReference type="SUPFAM" id="SSF51735">
    <property type="entry name" value="NAD(P)-binding Rossmann-fold domains"/>
    <property type="match status" value="1"/>
</dbReference>
<evidence type="ECO:0000313" key="2">
    <source>
        <dbReference type="EMBL" id="OUR96959.1"/>
    </source>
</evidence>
<accession>A0A1Y5FDB2</accession>
<organism evidence="2 3">
    <name type="scientific">Halobacteriovorax marinus</name>
    <dbReference type="NCBI Taxonomy" id="97084"/>
    <lineage>
        <taxon>Bacteria</taxon>
        <taxon>Pseudomonadati</taxon>
        <taxon>Bdellovibrionota</taxon>
        <taxon>Bacteriovoracia</taxon>
        <taxon>Bacteriovoracales</taxon>
        <taxon>Halobacteriovoraceae</taxon>
        <taxon>Halobacteriovorax</taxon>
    </lineage>
</organism>
<gene>
    <name evidence="2" type="ORF">A9Q84_11525</name>
</gene>
<feature type="domain" description="NAD-dependent epimerase/dehydratase" evidence="1">
    <location>
        <begin position="3"/>
        <end position="218"/>
    </location>
</feature>
<dbReference type="PANTHER" id="PTHR43245:SF58">
    <property type="entry name" value="BLL5923 PROTEIN"/>
    <property type="match status" value="1"/>
</dbReference>
<name>A0A1Y5FDB2_9BACT</name>
<dbReference type="EMBL" id="MAAO01000006">
    <property type="protein sequence ID" value="OUR96959.1"/>
    <property type="molecule type" value="Genomic_DNA"/>
</dbReference>
<dbReference type="AlphaFoldDB" id="A0A1Y5FDB2"/>
<dbReference type="Pfam" id="PF01370">
    <property type="entry name" value="Epimerase"/>
    <property type="match status" value="1"/>
</dbReference>
<dbReference type="PANTHER" id="PTHR43245">
    <property type="entry name" value="BIFUNCTIONAL POLYMYXIN RESISTANCE PROTEIN ARNA"/>
    <property type="match status" value="1"/>
</dbReference>
<dbReference type="InterPro" id="IPR001509">
    <property type="entry name" value="Epimerase_deHydtase"/>
</dbReference>
<dbReference type="Gene3D" id="3.40.50.720">
    <property type="entry name" value="NAD(P)-binding Rossmann-like Domain"/>
    <property type="match status" value="1"/>
</dbReference>
<comment type="caution">
    <text evidence="2">The sequence shown here is derived from an EMBL/GenBank/DDBJ whole genome shotgun (WGS) entry which is preliminary data.</text>
</comment>
<dbReference type="InterPro" id="IPR050177">
    <property type="entry name" value="Lipid_A_modif_metabolic_enz"/>
</dbReference>
<proteinExistence type="predicted"/>
<reference evidence="3" key="1">
    <citation type="journal article" date="2017" name="Proc. Natl. Acad. Sci. U.S.A.">
        <title>Simulation of Deepwater Horizon oil plume reveals substrate specialization within a complex community of hydrocarbon-degraders.</title>
        <authorList>
            <person name="Hu P."/>
            <person name="Dubinsky E.A."/>
            <person name="Probst A.J."/>
            <person name="Wang J."/>
            <person name="Sieber C.M.K."/>
            <person name="Tom L.M."/>
            <person name="Gardinali P."/>
            <person name="Banfield J.F."/>
            <person name="Atlas R.M."/>
            <person name="Andersen G.L."/>
        </authorList>
    </citation>
    <scope>NUCLEOTIDE SEQUENCE [LARGE SCALE GENOMIC DNA]</scope>
</reference>